<proteinExistence type="inferred from homology"/>
<dbReference type="PANTHER" id="PTHR30451:SF5">
    <property type="entry name" value="SLR0019 PROTEIN"/>
    <property type="match status" value="1"/>
</dbReference>
<feature type="signal peptide" evidence="2">
    <location>
        <begin position="1"/>
        <end position="23"/>
    </location>
</feature>
<evidence type="ECO:0000313" key="3">
    <source>
        <dbReference type="EMBL" id="SFM97042.1"/>
    </source>
</evidence>
<feature type="chain" id="PRO_5017180404" evidence="2">
    <location>
        <begin position="24"/>
        <end position="781"/>
    </location>
</feature>
<keyword evidence="1" id="KW-0813">Transport</keyword>
<protein>
    <submittedName>
        <fullName evidence="3">Outer membrane usher protein</fullName>
    </submittedName>
</protein>
<dbReference type="EMBL" id="FOVC01000001">
    <property type="protein sequence ID" value="SFM97042.1"/>
    <property type="molecule type" value="Genomic_DNA"/>
</dbReference>
<dbReference type="InterPro" id="IPR042186">
    <property type="entry name" value="FimD_plug_dom"/>
</dbReference>
<organism evidence="3 4">
    <name type="scientific">Izhakiella capsodis</name>
    <dbReference type="NCBI Taxonomy" id="1367852"/>
    <lineage>
        <taxon>Bacteria</taxon>
        <taxon>Pseudomonadati</taxon>
        <taxon>Pseudomonadota</taxon>
        <taxon>Gammaproteobacteria</taxon>
        <taxon>Enterobacterales</taxon>
        <taxon>Erwiniaceae</taxon>
        <taxon>Izhakiella</taxon>
    </lineage>
</organism>
<dbReference type="Pfam" id="PF00577">
    <property type="entry name" value="Usher"/>
    <property type="match status" value="1"/>
</dbReference>
<dbReference type="Proteomes" id="UP000242222">
    <property type="component" value="Unassembled WGS sequence"/>
</dbReference>
<dbReference type="AlphaFoldDB" id="A0A1I4V761"/>
<dbReference type="GO" id="GO:0009279">
    <property type="term" value="C:cell outer membrane"/>
    <property type="evidence" value="ECO:0007669"/>
    <property type="project" value="UniProtKB-SubCell"/>
</dbReference>
<dbReference type="OrthoDB" id="8587at2"/>
<gene>
    <name evidence="3" type="ORF">SAMN05216516_101590</name>
</gene>
<dbReference type="STRING" id="1367852.SAMN05216516_101590"/>
<keyword evidence="4" id="KW-1185">Reference proteome</keyword>
<dbReference type="GO" id="GO:0009297">
    <property type="term" value="P:pilus assembly"/>
    <property type="evidence" value="ECO:0007669"/>
    <property type="project" value="InterPro"/>
</dbReference>
<comment type="similarity">
    <text evidence="1">Belongs to the fimbrial export usher family.</text>
</comment>
<dbReference type="PANTHER" id="PTHR30451">
    <property type="entry name" value="OUTER MEMBRANE USHER PROTEIN"/>
    <property type="match status" value="1"/>
</dbReference>
<evidence type="ECO:0000256" key="2">
    <source>
        <dbReference type="SAM" id="SignalP"/>
    </source>
</evidence>
<dbReference type="InterPro" id="IPR018030">
    <property type="entry name" value="Fimbrial_membr_usher_CS"/>
</dbReference>
<keyword evidence="1" id="KW-0812">Transmembrane</keyword>
<dbReference type="InterPro" id="IPR000015">
    <property type="entry name" value="Fimb_usher"/>
</dbReference>
<keyword evidence="1" id="KW-0472">Membrane</keyword>
<evidence type="ECO:0000313" key="4">
    <source>
        <dbReference type="Proteomes" id="UP000242222"/>
    </source>
</evidence>
<dbReference type="GO" id="GO:0015473">
    <property type="term" value="F:fimbrial usher porin activity"/>
    <property type="evidence" value="ECO:0007669"/>
    <property type="project" value="InterPro"/>
</dbReference>
<evidence type="ECO:0000256" key="1">
    <source>
        <dbReference type="RuleBase" id="RU003884"/>
    </source>
</evidence>
<keyword evidence="1" id="KW-0998">Cell outer membrane</keyword>
<comment type="subcellular location">
    <subcellularLocation>
        <location evidence="1">Cell outer membrane</location>
        <topology evidence="1">Multi-pass membrane protein</topology>
    </subcellularLocation>
</comment>
<keyword evidence="2" id="KW-0732">Signal</keyword>
<accession>A0A1I4V761</accession>
<keyword evidence="1" id="KW-1029">Fimbrium biogenesis</keyword>
<dbReference type="Gene3D" id="2.60.40.2610">
    <property type="entry name" value="Outer membrane usher protein FimD, plug domain"/>
    <property type="match status" value="1"/>
</dbReference>
<reference evidence="4" key="1">
    <citation type="submission" date="2016-10" db="EMBL/GenBank/DDBJ databases">
        <authorList>
            <person name="Varghese N."/>
            <person name="Submissions S."/>
        </authorList>
    </citation>
    <scope>NUCLEOTIDE SEQUENCE [LARGE SCALE GENOMIC DNA]</scope>
    <source>
        <strain evidence="4">N6PO6</strain>
    </source>
</reference>
<dbReference type="Gene3D" id="2.60.40.3110">
    <property type="match status" value="1"/>
</dbReference>
<dbReference type="PROSITE" id="PS01151">
    <property type="entry name" value="FIMBRIAL_USHER"/>
    <property type="match status" value="1"/>
</dbReference>
<sequence length="781" mass="86015">MVMLNQKKLAFLLFSCPIYASHAATYINTIEPETTQSSNRYLLTLVENGHVFPAPYQATVKNGKIYLPENLLAMLHLPATVKIGRGGFFNPAEIPHLQEKYDADKNELLITIPADWLPDQKVTIPDRWTSAFYNDDVTPGALLNYNIYAEKYAHSAYLSGWLDGIYYNHFGYLDLSGDYTYLRNQGEVFTQAQRLNTTLVINNRRKADKLLLGDITTDNSGGFSGVYMGGIQFRRDFSLRPDIVTYPTLKLSGTAALPSTLDFYVNGSKTDQTKVSPGPYVINNIPFINGDGTMTVVTTDQNGRQVASTIPYNVQQDMLKPGLSDFNMSLGLLRYNYGTPDNEYKNAAASGTWRYGLSDAVTTLSHAEAARRMALLGGGIQYNTGRWGRFDIMASGSEAREAEKGASGYISYTQSFRRASITFSHVQSSNHYLDLSDYDAFYSDPISSDQIFYSQTLPDAVGTLGVGLMHFHSEDGGSDTLANLSYSTVYDRLLTFTLSYSRDFSQTNSNDVMFGITLPFGGKTTVGVQEQTSSGDESSTLLNISHQSGSDLGLDWSANTSLENDYLYPGYTDFSANWKTAHATYSGGAYGYGRSFTPWLGVQGSMVYMDKSLFFSRELGDAFIKVDTDGVGGVPYYYNGTLEGKTSSNGVGFVSDVVPYEKDDVAIDPTHLPANEVATGVKHGFFVPEEAGYEVRFRFNNLSEQQLIRVDAGKSVSLFAGEPIVDSKGRVITHLAYGNMAALSNNAINQRYTLKNNGKTLCSFTLSTKHDTGIEPVLCKN</sequence>
<name>A0A1I4V761_9GAMM</name>